<keyword evidence="2" id="KW-0732">Signal</keyword>
<evidence type="ECO:0000313" key="3">
    <source>
        <dbReference type="EMBL" id="KAK0383910.1"/>
    </source>
</evidence>
<keyword evidence="4" id="KW-1185">Reference proteome</keyword>
<sequence>MWKPFLALFLWTTAAVSTAVGRPHAVNQPRQHVQHHDSLSSMTIVTVTVDWLPHPGSEPSESIISEEPESSSVDGSVAGSVPVVTVTTTVDRPPKEYSSYDVVYSTVVDPAYAEPTTSSSSSSSSTSSSFAFTTTVTHHISCEQQTSVSSSVEKIETVLVTVTATEYVSKEVTKTVTHPYTTVVKTLSTRGPYAPPLTTW</sequence>
<accession>A0AA39GAV0</accession>
<gene>
    <name evidence="3" type="ORF">NLU13_8001</name>
</gene>
<evidence type="ECO:0000313" key="4">
    <source>
        <dbReference type="Proteomes" id="UP001175261"/>
    </source>
</evidence>
<dbReference type="Proteomes" id="UP001175261">
    <property type="component" value="Unassembled WGS sequence"/>
</dbReference>
<feature type="chain" id="PRO_5041446569" evidence="2">
    <location>
        <begin position="22"/>
        <end position="200"/>
    </location>
</feature>
<feature type="signal peptide" evidence="2">
    <location>
        <begin position="1"/>
        <end position="21"/>
    </location>
</feature>
<feature type="region of interest" description="Disordered" evidence="1">
    <location>
        <begin position="56"/>
        <end position="77"/>
    </location>
</feature>
<protein>
    <submittedName>
        <fullName evidence="3">Uncharacterized protein</fullName>
    </submittedName>
</protein>
<name>A0AA39GAV0_SARSR</name>
<comment type="caution">
    <text evidence="3">The sequence shown here is derived from an EMBL/GenBank/DDBJ whole genome shotgun (WGS) entry which is preliminary data.</text>
</comment>
<organism evidence="3 4">
    <name type="scientific">Sarocladium strictum</name>
    <name type="common">Black bundle disease fungus</name>
    <name type="synonym">Acremonium strictum</name>
    <dbReference type="NCBI Taxonomy" id="5046"/>
    <lineage>
        <taxon>Eukaryota</taxon>
        <taxon>Fungi</taxon>
        <taxon>Dikarya</taxon>
        <taxon>Ascomycota</taxon>
        <taxon>Pezizomycotina</taxon>
        <taxon>Sordariomycetes</taxon>
        <taxon>Hypocreomycetidae</taxon>
        <taxon>Hypocreales</taxon>
        <taxon>Sarocladiaceae</taxon>
        <taxon>Sarocladium</taxon>
    </lineage>
</organism>
<evidence type="ECO:0000256" key="1">
    <source>
        <dbReference type="SAM" id="MobiDB-lite"/>
    </source>
</evidence>
<dbReference type="AlphaFoldDB" id="A0AA39GAV0"/>
<reference evidence="3" key="1">
    <citation type="submission" date="2022-10" db="EMBL/GenBank/DDBJ databases">
        <title>Determination and structural analysis of whole genome sequence of Sarocladium strictum F4-1.</title>
        <authorList>
            <person name="Hu L."/>
            <person name="Jiang Y."/>
        </authorList>
    </citation>
    <scope>NUCLEOTIDE SEQUENCE</scope>
    <source>
        <strain evidence="3">F4-1</strain>
    </source>
</reference>
<evidence type="ECO:0000256" key="2">
    <source>
        <dbReference type="SAM" id="SignalP"/>
    </source>
</evidence>
<proteinExistence type="predicted"/>
<dbReference type="EMBL" id="JAPDFR010000008">
    <property type="protein sequence ID" value="KAK0383910.1"/>
    <property type="molecule type" value="Genomic_DNA"/>
</dbReference>